<dbReference type="OrthoDB" id="270318at2759"/>
<organism evidence="2 3">
    <name type="scientific">Hondaea fermentalgiana</name>
    <dbReference type="NCBI Taxonomy" id="2315210"/>
    <lineage>
        <taxon>Eukaryota</taxon>
        <taxon>Sar</taxon>
        <taxon>Stramenopiles</taxon>
        <taxon>Bigyra</taxon>
        <taxon>Labyrinthulomycetes</taxon>
        <taxon>Thraustochytrida</taxon>
        <taxon>Thraustochytriidae</taxon>
        <taxon>Hondaea</taxon>
    </lineage>
</organism>
<dbReference type="InParanoid" id="A0A2R5GA49"/>
<feature type="region of interest" description="Disordered" evidence="1">
    <location>
        <begin position="1"/>
        <end position="22"/>
    </location>
</feature>
<evidence type="ECO:0000313" key="2">
    <source>
        <dbReference type="EMBL" id="GBG27896.1"/>
    </source>
</evidence>
<sequence length="117" mass="13064">MMAGVGMGQQDKLNAGQGPQSIEEDEELVRAYQALTETVYDVAATAHGHLEHAREMREAIPPAALPAFQVTVPASIFLERLQSTAEFDIFNANLRNDPFSPLRVQYHIFKNSFLKTF</sequence>
<evidence type="ECO:0000313" key="3">
    <source>
        <dbReference type="Proteomes" id="UP000241890"/>
    </source>
</evidence>
<gene>
    <name evidence="2" type="ORF">FCC1311_038441</name>
</gene>
<protein>
    <submittedName>
        <fullName evidence="2">NADH dehydrogenase ubiquinone complex I, assembly factor 6</fullName>
    </submittedName>
</protein>
<evidence type="ECO:0000256" key="1">
    <source>
        <dbReference type="SAM" id="MobiDB-lite"/>
    </source>
</evidence>
<comment type="caution">
    <text evidence="2">The sequence shown here is derived from an EMBL/GenBank/DDBJ whole genome shotgun (WGS) entry which is preliminary data.</text>
</comment>
<dbReference type="AlphaFoldDB" id="A0A2R5GA49"/>
<dbReference type="EMBL" id="BEYU01000037">
    <property type="protein sequence ID" value="GBG27896.1"/>
    <property type="molecule type" value="Genomic_DNA"/>
</dbReference>
<accession>A0A2R5GA49</accession>
<keyword evidence="3" id="KW-1185">Reference proteome</keyword>
<dbReference type="Proteomes" id="UP000241890">
    <property type="component" value="Unassembled WGS sequence"/>
</dbReference>
<reference evidence="2 3" key="1">
    <citation type="submission" date="2017-12" db="EMBL/GenBank/DDBJ databases">
        <title>Sequencing, de novo assembly and annotation of complete genome of a new Thraustochytrid species, strain FCC1311.</title>
        <authorList>
            <person name="Sedici K."/>
            <person name="Godart F."/>
            <person name="Aiese Cigliano R."/>
            <person name="Sanseverino W."/>
            <person name="Barakat M."/>
            <person name="Ortet P."/>
            <person name="Marechal E."/>
            <person name="Cagnac O."/>
            <person name="Amato A."/>
        </authorList>
    </citation>
    <scope>NUCLEOTIDE SEQUENCE [LARGE SCALE GENOMIC DNA]</scope>
</reference>
<proteinExistence type="predicted"/>
<name>A0A2R5GA49_9STRA</name>
<keyword evidence="2" id="KW-0830">Ubiquinone</keyword>